<keyword evidence="3" id="KW-1185">Reference proteome</keyword>
<feature type="region of interest" description="Disordered" evidence="1">
    <location>
        <begin position="248"/>
        <end position="273"/>
    </location>
</feature>
<evidence type="ECO:0000313" key="3">
    <source>
        <dbReference type="Proteomes" id="UP001215598"/>
    </source>
</evidence>
<dbReference type="Proteomes" id="UP001215598">
    <property type="component" value="Unassembled WGS sequence"/>
</dbReference>
<accession>A0AAD7K2E0</accession>
<protein>
    <submittedName>
        <fullName evidence="2">Uncharacterized protein</fullName>
    </submittedName>
</protein>
<organism evidence="2 3">
    <name type="scientific">Mycena metata</name>
    <dbReference type="NCBI Taxonomy" id="1033252"/>
    <lineage>
        <taxon>Eukaryota</taxon>
        <taxon>Fungi</taxon>
        <taxon>Dikarya</taxon>
        <taxon>Basidiomycota</taxon>
        <taxon>Agaricomycotina</taxon>
        <taxon>Agaricomycetes</taxon>
        <taxon>Agaricomycetidae</taxon>
        <taxon>Agaricales</taxon>
        <taxon>Marasmiineae</taxon>
        <taxon>Mycenaceae</taxon>
        <taxon>Mycena</taxon>
    </lineage>
</organism>
<dbReference type="AlphaFoldDB" id="A0AAD7K2E0"/>
<proteinExistence type="predicted"/>
<sequence length="311" mass="34448">MHGHAWSCMATRLLSNNARHRGAPEPRTYFSVTGRTPGDNLWRTSEAFTPGNLLALSTQTHSPIRCTHPPSPTRRFTILRRSYCWSYHRMWDQNSPDGVHKRTEAMDCSLRAGSVHRGTSPLRILYRRTKTTNRWDSQGGPGLRVQGRGRWVLHMVRFENLYLQPAGMTSHFTSGNTLGVRKTYCAGHKGPASYLFLAESVSPPLPRRSRKLPVTNVVDGGTPTPATVIATAAATQPPFDLASWLSETHERRRAPSPTPSELQDMARQMDSERDIEQATAAARSYAGVDSLTESSAVGGAPVDGGRINFER</sequence>
<dbReference type="EMBL" id="JARKIB010000010">
    <property type="protein sequence ID" value="KAJ7775499.1"/>
    <property type="molecule type" value="Genomic_DNA"/>
</dbReference>
<feature type="region of interest" description="Disordered" evidence="1">
    <location>
        <begin position="285"/>
        <end position="311"/>
    </location>
</feature>
<name>A0AAD7K2E0_9AGAR</name>
<evidence type="ECO:0000256" key="1">
    <source>
        <dbReference type="SAM" id="MobiDB-lite"/>
    </source>
</evidence>
<comment type="caution">
    <text evidence="2">The sequence shown here is derived from an EMBL/GenBank/DDBJ whole genome shotgun (WGS) entry which is preliminary data.</text>
</comment>
<evidence type="ECO:0000313" key="2">
    <source>
        <dbReference type="EMBL" id="KAJ7775499.1"/>
    </source>
</evidence>
<gene>
    <name evidence="2" type="ORF">B0H16DRAFT_1756999</name>
</gene>
<reference evidence="2" key="1">
    <citation type="submission" date="2023-03" db="EMBL/GenBank/DDBJ databases">
        <title>Massive genome expansion in bonnet fungi (Mycena s.s.) driven by repeated elements and novel gene families across ecological guilds.</title>
        <authorList>
            <consortium name="Lawrence Berkeley National Laboratory"/>
            <person name="Harder C.B."/>
            <person name="Miyauchi S."/>
            <person name="Viragh M."/>
            <person name="Kuo A."/>
            <person name="Thoen E."/>
            <person name="Andreopoulos B."/>
            <person name="Lu D."/>
            <person name="Skrede I."/>
            <person name="Drula E."/>
            <person name="Henrissat B."/>
            <person name="Morin E."/>
            <person name="Kohler A."/>
            <person name="Barry K."/>
            <person name="LaButti K."/>
            <person name="Morin E."/>
            <person name="Salamov A."/>
            <person name="Lipzen A."/>
            <person name="Mereny Z."/>
            <person name="Hegedus B."/>
            <person name="Baldrian P."/>
            <person name="Stursova M."/>
            <person name="Weitz H."/>
            <person name="Taylor A."/>
            <person name="Grigoriev I.V."/>
            <person name="Nagy L.G."/>
            <person name="Martin F."/>
            <person name="Kauserud H."/>
        </authorList>
    </citation>
    <scope>NUCLEOTIDE SEQUENCE</scope>
    <source>
        <strain evidence="2">CBHHK182m</strain>
    </source>
</reference>